<evidence type="ECO:0000313" key="2">
    <source>
        <dbReference type="EMBL" id="GHJ87317.1"/>
    </source>
</evidence>
<dbReference type="Gene3D" id="3.10.20.90">
    <property type="entry name" value="Phosphatidylinositol 3-kinase Catalytic Subunit, Chain A, domain 1"/>
    <property type="match status" value="1"/>
</dbReference>
<name>A0A8H3TUB7_9TREE</name>
<evidence type="ECO:0000313" key="3">
    <source>
        <dbReference type="Proteomes" id="UP000620104"/>
    </source>
</evidence>
<dbReference type="PANTHER" id="PTHR10666">
    <property type="entry name" value="UBIQUITIN"/>
    <property type="match status" value="1"/>
</dbReference>
<comment type="caution">
    <text evidence="2">The sequence shown here is derived from an EMBL/GenBank/DDBJ whole genome shotgun (WGS) entry which is preliminary data.</text>
</comment>
<feature type="domain" description="Ubiquitin-like" evidence="1">
    <location>
        <begin position="1"/>
        <end position="77"/>
    </location>
</feature>
<evidence type="ECO:0000259" key="1">
    <source>
        <dbReference type="PROSITE" id="PS50053"/>
    </source>
</evidence>
<sequence length="79" mass="8546">MLLKVKTLTGKEVEISVEPTDTIVKAKQEVEKKAGIPPPQQRLIFAGKAMGDDKKISDFKQLEGGSTIHLVLALRGGAF</sequence>
<gene>
    <name evidence="2" type="ORF">NliqN6_3719</name>
</gene>
<dbReference type="InterPro" id="IPR000626">
    <property type="entry name" value="Ubiquitin-like_dom"/>
</dbReference>
<dbReference type="PROSITE" id="PS00299">
    <property type="entry name" value="UBIQUITIN_1"/>
    <property type="match status" value="1"/>
</dbReference>
<dbReference type="Proteomes" id="UP000620104">
    <property type="component" value="Unassembled WGS sequence"/>
</dbReference>
<accession>A0A8H3TUB7</accession>
<dbReference type="SUPFAM" id="SSF54236">
    <property type="entry name" value="Ubiquitin-like"/>
    <property type="match status" value="1"/>
</dbReference>
<dbReference type="InterPro" id="IPR019954">
    <property type="entry name" value="Ubiquitin_CS"/>
</dbReference>
<dbReference type="Pfam" id="PF00240">
    <property type="entry name" value="ubiquitin"/>
    <property type="match status" value="1"/>
</dbReference>
<dbReference type="PRINTS" id="PR00348">
    <property type="entry name" value="UBIQUITIN"/>
</dbReference>
<dbReference type="InterPro" id="IPR019956">
    <property type="entry name" value="Ubiquitin_dom"/>
</dbReference>
<dbReference type="PROSITE" id="PS50053">
    <property type="entry name" value="UBIQUITIN_2"/>
    <property type="match status" value="1"/>
</dbReference>
<keyword evidence="3" id="KW-1185">Reference proteome</keyword>
<dbReference type="InterPro" id="IPR050158">
    <property type="entry name" value="Ubiquitin_ubiquitin-like"/>
</dbReference>
<dbReference type="InterPro" id="IPR029071">
    <property type="entry name" value="Ubiquitin-like_domsf"/>
</dbReference>
<organism evidence="2 3">
    <name type="scientific">Naganishia liquefaciens</name>
    <dbReference type="NCBI Taxonomy" id="104408"/>
    <lineage>
        <taxon>Eukaryota</taxon>
        <taxon>Fungi</taxon>
        <taxon>Dikarya</taxon>
        <taxon>Basidiomycota</taxon>
        <taxon>Agaricomycotina</taxon>
        <taxon>Tremellomycetes</taxon>
        <taxon>Filobasidiales</taxon>
        <taxon>Filobasidiaceae</taxon>
        <taxon>Naganishia</taxon>
    </lineage>
</organism>
<dbReference type="SMART" id="SM00213">
    <property type="entry name" value="UBQ"/>
    <property type="match status" value="1"/>
</dbReference>
<proteinExistence type="predicted"/>
<dbReference type="EMBL" id="BLZA01000021">
    <property type="protein sequence ID" value="GHJ87317.1"/>
    <property type="molecule type" value="Genomic_DNA"/>
</dbReference>
<dbReference type="AlphaFoldDB" id="A0A8H3TUB7"/>
<reference evidence="2" key="1">
    <citation type="submission" date="2020-07" db="EMBL/GenBank/DDBJ databases">
        <title>Draft Genome Sequence of a Deep-Sea Yeast, Naganishia (Cryptococcus) liquefaciens strain N6.</title>
        <authorList>
            <person name="Han Y.W."/>
            <person name="Kajitani R."/>
            <person name="Morimoto H."/>
            <person name="Parhat M."/>
            <person name="Tsubouchi H."/>
            <person name="Bakenova O."/>
            <person name="Ogata M."/>
            <person name="Argunhan B."/>
            <person name="Aoki R."/>
            <person name="Kajiwara S."/>
            <person name="Itoh T."/>
            <person name="Iwasaki H."/>
        </authorList>
    </citation>
    <scope>NUCLEOTIDE SEQUENCE</scope>
    <source>
        <strain evidence="2">N6</strain>
    </source>
</reference>
<dbReference type="OrthoDB" id="419317at2759"/>
<protein>
    <recommendedName>
        <fullName evidence="1">Ubiquitin-like domain-containing protein</fullName>
    </recommendedName>
</protein>